<sequence>MLRISFLALGCLLFVSSEAQQTPSSLLSSMALSRPASAPAVPVQPTVLADMGLRSTQVVYSSYSTGGDSKQDHSAPAGSFDTALYSDLLHLNMKYIGDTTQQQYKFSTGVYTRLLRSPEVGLYNLCEVYQRNDGTAIISLRGTIGKAESWMENFLAAMLPATGSLQLTDNTRFVTSWQ</sequence>
<accession>A0A4Q1D5X7</accession>
<evidence type="ECO:0000313" key="2">
    <source>
        <dbReference type="EMBL" id="RXK83808.1"/>
    </source>
</evidence>
<proteinExistence type="predicted"/>
<dbReference type="EMBL" id="SDHZ01000002">
    <property type="protein sequence ID" value="RXK83808.1"/>
    <property type="molecule type" value="Genomic_DNA"/>
</dbReference>
<dbReference type="Proteomes" id="UP000290545">
    <property type="component" value="Unassembled WGS sequence"/>
</dbReference>
<evidence type="ECO:0000313" key="3">
    <source>
        <dbReference type="Proteomes" id="UP000290545"/>
    </source>
</evidence>
<dbReference type="RefSeq" id="WP_129004860.1">
    <property type="nucleotide sequence ID" value="NZ_SDHZ01000002.1"/>
</dbReference>
<reference evidence="2 3" key="1">
    <citation type="submission" date="2019-01" db="EMBL/GenBank/DDBJ databases">
        <title>Filimonas sp. strain TTM-71.</title>
        <authorList>
            <person name="Chen W.-M."/>
        </authorList>
    </citation>
    <scope>NUCLEOTIDE SEQUENCE [LARGE SCALE GENOMIC DNA]</scope>
    <source>
        <strain evidence="2 3">TTM-71</strain>
    </source>
</reference>
<dbReference type="AlphaFoldDB" id="A0A4Q1D5X7"/>
<feature type="signal peptide" evidence="1">
    <location>
        <begin position="1"/>
        <end position="19"/>
    </location>
</feature>
<feature type="chain" id="PRO_5021032550" evidence="1">
    <location>
        <begin position="20"/>
        <end position="178"/>
    </location>
</feature>
<organism evidence="2 3">
    <name type="scientific">Filimonas effusa</name>
    <dbReference type="NCBI Taxonomy" id="2508721"/>
    <lineage>
        <taxon>Bacteria</taxon>
        <taxon>Pseudomonadati</taxon>
        <taxon>Bacteroidota</taxon>
        <taxon>Chitinophagia</taxon>
        <taxon>Chitinophagales</taxon>
        <taxon>Chitinophagaceae</taxon>
        <taxon>Filimonas</taxon>
    </lineage>
</organism>
<keyword evidence="3" id="KW-1185">Reference proteome</keyword>
<dbReference type="OrthoDB" id="927373at2"/>
<evidence type="ECO:0000256" key="1">
    <source>
        <dbReference type="SAM" id="SignalP"/>
    </source>
</evidence>
<comment type="caution">
    <text evidence="2">The sequence shown here is derived from an EMBL/GenBank/DDBJ whole genome shotgun (WGS) entry which is preliminary data.</text>
</comment>
<name>A0A4Q1D5X7_9BACT</name>
<keyword evidence="1" id="KW-0732">Signal</keyword>
<protein>
    <submittedName>
        <fullName evidence="2">Uncharacterized protein</fullName>
    </submittedName>
</protein>
<gene>
    <name evidence="2" type="ORF">ESB13_17200</name>
</gene>